<evidence type="ECO:0000313" key="3">
    <source>
        <dbReference type="Proteomes" id="UP001149165"/>
    </source>
</evidence>
<dbReference type="AlphaFoldDB" id="A0A9W9K8C6"/>
<dbReference type="PANTHER" id="PTHR37017:SF11">
    <property type="entry name" value="ESTERASE_LIPASE_THIOESTERASE DOMAIN-CONTAINING PROTEIN"/>
    <property type="match status" value="1"/>
</dbReference>
<feature type="domain" description="AB hydrolase-1" evidence="1">
    <location>
        <begin position="9"/>
        <end position="233"/>
    </location>
</feature>
<dbReference type="GO" id="GO:0017000">
    <property type="term" value="P:antibiotic biosynthetic process"/>
    <property type="evidence" value="ECO:0007669"/>
    <property type="project" value="UniProtKB-ARBA"/>
</dbReference>
<name>A0A9W9K8C6_9EURO</name>
<comment type="caution">
    <text evidence="2">The sequence shown here is derived from an EMBL/GenBank/DDBJ whole genome shotgun (WGS) entry which is preliminary data.</text>
</comment>
<dbReference type="PANTHER" id="PTHR37017">
    <property type="entry name" value="AB HYDROLASE-1 DOMAIN-CONTAINING PROTEIN-RELATED"/>
    <property type="match status" value="1"/>
</dbReference>
<keyword evidence="3" id="KW-1185">Reference proteome</keyword>
<dbReference type="Gene3D" id="3.40.50.1820">
    <property type="entry name" value="alpha/beta hydrolase"/>
    <property type="match status" value="1"/>
</dbReference>
<dbReference type="OrthoDB" id="408373at2759"/>
<proteinExistence type="predicted"/>
<dbReference type="InterPro" id="IPR029058">
    <property type="entry name" value="AB_hydrolase_fold"/>
</dbReference>
<protein>
    <recommendedName>
        <fullName evidence="1">AB hydrolase-1 domain-containing protein</fullName>
    </recommendedName>
</protein>
<sequence>MPLTKPTIVIVQGSFQTNLVYEDLGNGLRAAGYPVVHPILPSCSDVEANDFPTRTLTDDALAVAKAIESLVEEGKLVVVVMHSYGGIVGNQAVSEGYSYTARQAQGKKGGVVHLFYYSAFVLSKGQSVLGAFGESPNNDVQPDGRFYIKNGAATLYNDLSSDQSKLWESRLIAQSYKVQTTIVTNVACEHVPSTYLVCENDQAAPPQFQEMFAGIAKSEIQRCSAGHSPMLSQLEMLVERISSVADQVVGALA</sequence>
<dbReference type="SUPFAM" id="SSF53474">
    <property type="entry name" value="alpha/beta-Hydrolases"/>
    <property type="match status" value="1"/>
</dbReference>
<organism evidence="2 3">
    <name type="scientific">Penicillium angulare</name>
    <dbReference type="NCBI Taxonomy" id="116970"/>
    <lineage>
        <taxon>Eukaryota</taxon>
        <taxon>Fungi</taxon>
        <taxon>Dikarya</taxon>
        <taxon>Ascomycota</taxon>
        <taxon>Pezizomycotina</taxon>
        <taxon>Eurotiomycetes</taxon>
        <taxon>Eurotiomycetidae</taxon>
        <taxon>Eurotiales</taxon>
        <taxon>Aspergillaceae</taxon>
        <taxon>Penicillium</taxon>
    </lineage>
</organism>
<accession>A0A9W9K8C6</accession>
<dbReference type="InterPro" id="IPR052897">
    <property type="entry name" value="Sec-Metab_Biosynth_Hydrolase"/>
</dbReference>
<dbReference type="EMBL" id="JAPQKH010000005">
    <property type="protein sequence ID" value="KAJ5096899.1"/>
    <property type="molecule type" value="Genomic_DNA"/>
</dbReference>
<evidence type="ECO:0000259" key="1">
    <source>
        <dbReference type="Pfam" id="PF12697"/>
    </source>
</evidence>
<gene>
    <name evidence="2" type="ORF">N7456_007620</name>
</gene>
<reference evidence="2" key="1">
    <citation type="submission" date="2022-11" db="EMBL/GenBank/DDBJ databases">
        <authorList>
            <person name="Petersen C."/>
        </authorList>
    </citation>
    <scope>NUCLEOTIDE SEQUENCE</scope>
    <source>
        <strain evidence="2">IBT 30069</strain>
    </source>
</reference>
<dbReference type="Pfam" id="PF12697">
    <property type="entry name" value="Abhydrolase_6"/>
    <property type="match status" value="1"/>
</dbReference>
<evidence type="ECO:0000313" key="2">
    <source>
        <dbReference type="EMBL" id="KAJ5096899.1"/>
    </source>
</evidence>
<reference evidence="2" key="2">
    <citation type="journal article" date="2023" name="IMA Fungus">
        <title>Comparative genomic study of the Penicillium genus elucidates a diverse pangenome and 15 lateral gene transfer events.</title>
        <authorList>
            <person name="Petersen C."/>
            <person name="Sorensen T."/>
            <person name="Nielsen M.R."/>
            <person name="Sondergaard T.E."/>
            <person name="Sorensen J.L."/>
            <person name="Fitzpatrick D.A."/>
            <person name="Frisvad J.C."/>
            <person name="Nielsen K.L."/>
        </authorList>
    </citation>
    <scope>NUCLEOTIDE SEQUENCE</scope>
    <source>
        <strain evidence="2">IBT 30069</strain>
    </source>
</reference>
<dbReference type="GO" id="GO:0072330">
    <property type="term" value="P:monocarboxylic acid biosynthetic process"/>
    <property type="evidence" value="ECO:0007669"/>
    <property type="project" value="UniProtKB-ARBA"/>
</dbReference>
<dbReference type="InterPro" id="IPR000073">
    <property type="entry name" value="AB_hydrolase_1"/>
</dbReference>
<dbReference type="Proteomes" id="UP001149165">
    <property type="component" value="Unassembled WGS sequence"/>
</dbReference>